<proteinExistence type="predicted"/>
<organism evidence="3 4">
    <name type="scientific">Streptomyces cahuitamycinicus</name>
    <dbReference type="NCBI Taxonomy" id="2070367"/>
    <lineage>
        <taxon>Bacteria</taxon>
        <taxon>Bacillati</taxon>
        <taxon>Actinomycetota</taxon>
        <taxon>Actinomycetes</taxon>
        <taxon>Kitasatosporales</taxon>
        <taxon>Streptomycetaceae</taxon>
        <taxon>Streptomyces</taxon>
    </lineage>
</organism>
<evidence type="ECO:0000256" key="1">
    <source>
        <dbReference type="SAM" id="Coils"/>
    </source>
</evidence>
<gene>
    <name evidence="3" type="ORF">C1J00_31010</name>
</gene>
<evidence type="ECO:0000313" key="3">
    <source>
        <dbReference type="EMBL" id="PNG18455.1"/>
    </source>
</evidence>
<protein>
    <submittedName>
        <fullName evidence="3">Uncharacterized protein</fullName>
    </submittedName>
</protein>
<feature type="coiled-coil region" evidence="1">
    <location>
        <begin position="9"/>
        <end position="39"/>
    </location>
</feature>
<sequence>MVRQYDTLIAECDTTIDQLSTALREVNEKRDAMVALREEARSLQGVGPRLRAMRAHAQKHGIVPGQPGPQVTLRVVPSPPAPDQEPQTAAEDSMRVTAEPESPRPAEVIIRSKKQQEVLTVIASRPDLPWGSGDLAQVLGIPADPRERKSLRNCLRALVVCGALERISREDDRHVYYRPRMNWRFA</sequence>
<keyword evidence="4" id="KW-1185">Reference proteome</keyword>
<dbReference type="EMBL" id="POUC01000314">
    <property type="protein sequence ID" value="PNG18455.1"/>
    <property type="molecule type" value="Genomic_DNA"/>
</dbReference>
<name>A0A2N8THH0_9ACTN</name>
<comment type="caution">
    <text evidence="3">The sequence shown here is derived from an EMBL/GenBank/DDBJ whole genome shotgun (WGS) entry which is preliminary data.</text>
</comment>
<keyword evidence="1" id="KW-0175">Coiled coil</keyword>
<dbReference type="AlphaFoldDB" id="A0A2N8THH0"/>
<evidence type="ECO:0000313" key="4">
    <source>
        <dbReference type="Proteomes" id="UP000235943"/>
    </source>
</evidence>
<reference evidence="3 4" key="1">
    <citation type="submission" date="2018-01" db="EMBL/GenBank/DDBJ databases">
        <title>Draft genome sequence of Streptomyces sp. 13K301.</title>
        <authorList>
            <person name="Sahin N."/>
            <person name="Saygin H."/>
            <person name="Ay H."/>
        </authorList>
    </citation>
    <scope>NUCLEOTIDE SEQUENCE [LARGE SCALE GENOMIC DNA]</scope>
    <source>
        <strain evidence="3 4">13K301</strain>
    </source>
</reference>
<feature type="region of interest" description="Disordered" evidence="2">
    <location>
        <begin position="60"/>
        <end position="104"/>
    </location>
</feature>
<accession>A0A2N8THH0</accession>
<evidence type="ECO:0000256" key="2">
    <source>
        <dbReference type="SAM" id="MobiDB-lite"/>
    </source>
</evidence>
<dbReference type="Proteomes" id="UP000235943">
    <property type="component" value="Unassembled WGS sequence"/>
</dbReference>